<accession>A0A0F9T585</accession>
<evidence type="ECO:0000313" key="1">
    <source>
        <dbReference type="EMBL" id="KKN74319.1"/>
    </source>
</evidence>
<protein>
    <submittedName>
        <fullName evidence="1">Uncharacterized protein</fullName>
    </submittedName>
</protein>
<proteinExistence type="predicted"/>
<reference evidence="1" key="1">
    <citation type="journal article" date="2015" name="Nature">
        <title>Complex archaea that bridge the gap between prokaryotes and eukaryotes.</title>
        <authorList>
            <person name="Spang A."/>
            <person name="Saw J.H."/>
            <person name="Jorgensen S.L."/>
            <person name="Zaremba-Niedzwiedzka K."/>
            <person name="Martijn J."/>
            <person name="Lind A.E."/>
            <person name="van Eijk R."/>
            <person name="Schleper C."/>
            <person name="Guy L."/>
            <person name="Ettema T.J."/>
        </authorList>
    </citation>
    <scope>NUCLEOTIDE SEQUENCE</scope>
</reference>
<gene>
    <name evidence="1" type="ORF">LCGC14_0391200</name>
</gene>
<comment type="caution">
    <text evidence="1">The sequence shown here is derived from an EMBL/GenBank/DDBJ whole genome shotgun (WGS) entry which is preliminary data.</text>
</comment>
<name>A0A0F9T585_9ZZZZ</name>
<dbReference type="AlphaFoldDB" id="A0A0F9T585"/>
<dbReference type="EMBL" id="LAZR01000328">
    <property type="protein sequence ID" value="KKN74319.1"/>
    <property type="molecule type" value="Genomic_DNA"/>
</dbReference>
<organism evidence="1">
    <name type="scientific">marine sediment metagenome</name>
    <dbReference type="NCBI Taxonomy" id="412755"/>
    <lineage>
        <taxon>unclassified sequences</taxon>
        <taxon>metagenomes</taxon>
        <taxon>ecological metagenomes</taxon>
    </lineage>
</organism>
<sequence>MTADSQAERETTATLRADLIHESLHTPACAVGVAEQDEIPYESDGDPPCTCYVIERLERIEVAARAAGRAEAAERIEALEGALDAKRGEVLWLVSELELDASEHYKRGTPSNNFVAEWITQTFLPKYRALIPQPAEGSEASEGDEVKP</sequence>